<evidence type="ECO:0000313" key="1">
    <source>
        <dbReference type="EMBL" id="KAJ7974512.1"/>
    </source>
</evidence>
<evidence type="ECO:0000313" key="2">
    <source>
        <dbReference type="Proteomes" id="UP001163823"/>
    </source>
</evidence>
<dbReference type="PANTHER" id="PTHR46898">
    <property type="entry name" value="SENESCENCE-ASSOCIATED CARBOXYLESTERASE 101"/>
    <property type="match status" value="1"/>
</dbReference>
<accession>A0AAD7VG16</accession>
<dbReference type="InterPro" id="IPR044603">
    <property type="entry name" value="SAG101-like"/>
</dbReference>
<reference evidence="1" key="1">
    <citation type="journal article" date="2023" name="Science">
        <title>Elucidation of the pathway for biosynthesis of saponin adjuvants from the soapbark tree.</title>
        <authorList>
            <person name="Reed J."/>
            <person name="Orme A."/>
            <person name="El-Demerdash A."/>
            <person name="Owen C."/>
            <person name="Martin L.B.B."/>
            <person name="Misra R.C."/>
            <person name="Kikuchi S."/>
            <person name="Rejzek M."/>
            <person name="Martin A.C."/>
            <person name="Harkess A."/>
            <person name="Leebens-Mack J."/>
            <person name="Louveau T."/>
            <person name="Stephenson M.J."/>
            <person name="Osbourn A."/>
        </authorList>
    </citation>
    <scope>NUCLEOTIDE SEQUENCE</scope>
    <source>
        <strain evidence="1">S10</strain>
    </source>
</reference>
<dbReference type="AlphaFoldDB" id="A0AAD7VG16"/>
<dbReference type="GO" id="GO:0006952">
    <property type="term" value="P:defense response"/>
    <property type="evidence" value="ECO:0007669"/>
    <property type="project" value="InterPro"/>
</dbReference>
<name>A0AAD7VG16_QUISA</name>
<dbReference type="PANTHER" id="PTHR46898:SF3">
    <property type="entry name" value="FUNGAL LIPASE-LIKE DOMAIN-CONTAINING PROTEIN"/>
    <property type="match status" value="1"/>
</dbReference>
<dbReference type="GO" id="GO:0052689">
    <property type="term" value="F:carboxylic ester hydrolase activity"/>
    <property type="evidence" value="ECO:0007669"/>
    <property type="project" value="InterPro"/>
</dbReference>
<gene>
    <name evidence="1" type="ORF">O6P43_004572</name>
</gene>
<organism evidence="1 2">
    <name type="scientific">Quillaja saponaria</name>
    <name type="common">Soap bark tree</name>
    <dbReference type="NCBI Taxonomy" id="32244"/>
    <lineage>
        <taxon>Eukaryota</taxon>
        <taxon>Viridiplantae</taxon>
        <taxon>Streptophyta</taxon>
        <taxon>Embryophyta</taxon>
        <taxon>Tracheophyta</taxon>
        <taxon>Spermatophyta</taxon>
        <taxon>Magnoliopsida</taxon>
        <taxon>eudicotyledons</taxon>
        <taxon>Gunneridae</taxon>
        <taxon>Pentapetalae</taxon>
        <taxon>rosids</taxon>
        <taxon>fabids</taxon>
        <taxon>Fabales</taxon>
        <taxon>Quillajaceae</taxon>
        <taxon>Quillaja</taxon>
    </lineage>
</organism>
<comment type="caution">
    <text evidence="1">The sequence shown here is derived from an EMBL/GenBank/DDBJ whole genome shotgun (WGS) entry which is preliminary data.</text>
</comment>
<proteinExistence type="predicted"/>
<dbReference type="KEGG" id="qsa:O6P43_004572"/>
<protein>
    <submittedName>
        <fullName evidence="1">Senescence-associated carboxylesterase</fullName>
    </submittedName>
</protein>
<dbReference type="EMBL" id="JARAOO010000003">
    <property type="protein sequence ID" value="KAJ7974512.1"/>
    <property type="molecule type" value="Genomic_DNA"/>
</dbReference>
<sequence>MENLSRKQQLQQKDLVKKMGKEEGKFIIQKREVFDPSAKLNDMKFYMAYLEWHKECKAQEIGYYDSGQLQDRVIFE</sequence>
<keyword evidence="2" id="KW-1185">Reference proteome</keyword>
<dbReference type="Proteomes" id="UP001163823">
    <property type="component" value="Chromosome 3"/>
</dbReference>